<evidence type="ECO:0000259" key="15">
    <source>
        <dbReference type="Pfam" id="PF22528"/>
    </source>
</evidence>
<dbReference type="GO" id="GO:0070611">
    <property type="term" value="F:histone H3R2 methyltransferase activity"/>
    <property type="evidence" value="ECO:0007669"/>
    <property type="project" value="TreeGrafter"/>
</dbReference>
<organism evidence="16 17">
    <name type="scientific">Oopsacas minuta</name>
    <dbReference type="NCBI Taxonomy" id="111878"/>
    <lineage>
        <taxon>Eukaryota</taxon>
        <taxon>Metazoa</taxon>
        <taxon>Porifera</taxon>
        <taxon>Hexactinellida</taxon>
        <taxon>Hexasterophora</taxon>
        <taxon>Lyssacinosida</taxon>
        <taxon>Leucopsacidae</taxon>
        <taxon>Oopsacas</taxon>
    </lineage>
</organism>
<dbReference type="GO" id="GO:0005737">
    <property type="term" value="C:cytoplasm"/>
    <property type="evidence" value="ECO:0007669"/>
    <property type="project" value="UniProtKB-SubCell"/>
</dbReference>
<dbReference type="EMBL" id="JAKMXF010000221">
    <property type="protein sequence ID" value="KAI6654699.1"/>
    <property type="molecule type" value="Genomic_DNA"/>
</dbReference>
<comment type="subcellular location">
    <subcellularLocation>
        <location evidence="2">Cytoplasm</location>
    </subcellularLocation>
    <subcellularLocation>
        <location evidence="1">Nucleus</location>
    </subcellularLocation>
</comment>
<keyword evidence="10" id="KW-0804">Transcription</keyword>
<dbReference type="GO" id="GO:0035242">
    <property type="term" value="F:protein-arginine omega-N asymmetric methyltransferase activity"/>
    <property type="evidence" value="ECO:0007669"/>
    <property type="project" value="UniProtKB-EC"/>
</dbReference>
<keyword evidence="17" id="KW-1185">Reference proteome</keyword>
<dbReference type="FunFam" id="3.40.50.150:FF:000031">
    <property type="entry name" value="Putative Histone-arginine methyltransferase CARM1"/>
    <property type="match status" value="1"/>
</dbReference>
<name>A0AAV7K1X2_9METZ</name>
<evidence type="ECO:0000256" key="12">
    <source>
        <dbReference type="ARBA" id="ARBA00049086"/>
    </source>
</evidence>
<keyword evidence="9" id="KW-0805">Transcription regulation</keyword>
<evidence type="ECO:0000256" key="10">
    <source>
        <dbReference type="ARBA" id="ARBA00023163"/>
    </source>
</evidence>
<protein>
    <recommendedName>
        <fullName evidence="3">type I protein arginine methyltransferase</fullName>
        <ecNumber evidence="3">2.1.1.319</ecNumber>
    </recommendedName>
</protein>
<dbReference type="Pfam" id="PF22528">
    <property type="entry name" value="PRMT_C"/>
    <property type="match status" value="1"/>
</dbReference>
<evidence type="ECO:0000256" key="8">
    <source>
        <dbReference type="ARBA" id="ARBA00022853"/>
    </source>
</evidence>
<dbReference type="GO" id="GO:0005634">
    <property type="term" value="C:nucleus"/>
    <property type="evidence" value="ECO:0007669"/>
    <property type="project" value="UniProtKB-SubCell"/>
</dbReference>
<keyword evidence="8" id="KW-0156">Chromatin regulator</keyword>
<evidence type="ECO:0000256" key="11">
    <source>
        <dbReference type="ARBA" id="ARBA00023242"/>
    </source>
</evidence>
<evidence type="ECO:0000256" key="9">
    <source>
        <dbReference type="ARBA" id="ARBA00023015"/>
    </source>
</evidence>
<evidence type="ECO:0000256" key="1">
    <source>
        <dbReference type="ARBA" id="ARBA00004123"/>
    </source>
</evidence>
<dbReference type="Proteomes" id="UP001165289">
    <property type="component" value="Unassembled WGS sequence"/>
</dbReference>
<feature type="domain" description="Protein arginine N-methyltransferase" evidence="15">
    <location>
        <begin position="262"/>
        <end position="425"/>
    </location>
</feature>
<comment type="caution">
    <text evidence="16">The sequence shown here is derived from an EMBL/GenBank/DDBJ whole genome shotgun (WGS) entry which is preliminary data.</text>
</comment>
<dbReference type="InterPro" id="IPR025799">
    <property type="entry name" value="Arg_MeTrfase"/>
</dbReference>
<evidence type="ECO:0000256" key="5">
    <source>
        <dbReference type="ARBA" id="ARBA00022603"/>
    </source>
</evidence>
<dbReference type="Pfam" id="PF06325">
    <property type="entry name" value="PrmA"/>
    <property type="match status" value="1"/>
</dbReference>
<dbReference type="FunFam" id="2.70.160.11:FF:000002">
    <property type="entry name" value="Probable histone-arginine methyltransferase CARM1"/>
    <property type="match status" value="1"/>
</dbReference>
<evidence type="ECO:0000256" key="13">
    <source>
        <dbReference type="PROSITE-ProRule" id="PRU01015"/>
    </source>
</evidence>
<keyword evidence="5 13" id="KW-0489">Methyltransferase</keyword>
<dbReference type="PANTHER" id="PTHR11006">
    <property type="entry name" value="PROTEIN ARGININE N-METHYLTRANSFERASE"/>
    <property type="match status" value="1"/>
</dbReference>
<evidence type="ECO:0000256" key="2">
    <source>
        <dbReference type="ARBA" id="ARBA00004496"/>
    </source>
</evidence>
<evidence type="ECO:0000256" key="4">
    <source>
        <dbReference type="ARBA" id="ARBA00022490"/>
    </source>
</evidence>
<reference evidence="16 17" key="1">
    <citation type="journal article" date="2023" name="BMC Biol.">
        <title>The compact genome of the sponge Oopsacas minuta (Hexactinellida) is lacking key metazoan core genes.</title>
        <authorList>
            <person name="Santini S."/>
            <person name="Schenkelaars Q."/>
            <person name="Jourda C."/>
            <person name="Duchesne M."/>
            <person name="Belahbib H."/>
            <person name="Rocher C."/>
            <person name="Selva M."/>
            <person name="Riesgo A."/>
            <person name="Vervoort M."/>
            <person name="Leys S.P."/>
            <person name="Kodjabachian L."/>
            <person name="Le Bivic A."/>
            <person name="Borchiellini C."/>
            <person name="Claverie J.M."/>
            <person name="Renard E."/>
        </authorList>
    </citation>
    <scope>NUCLEOTIDE SEQUENCE [LARGE SCALE GENOMIC DNA]</scope>
    <source>
        <strain evidence="16">SPO-2</strain>
    </source>
</reference>
<evidence type="ECO:0000313" key="17">
    <source>
        <dbReference type="Proteomes" id="UP001165289"/>
    </source>
</evidence>
<accession>A0AAV7K1X2</accession>
<keyword evidence="11" id="KW-0539">Nucleus</keyword>
<gene>
    <name evidence="16" type="ORF">LOD99_2578</name>
</gene>
<dbReference type="Gene3D" id="2.70.160.11">
    <property type="entry name" value="Hnrnp arginine n-methyltransferase1"/>
    <property type="match status" value="1"/>
</dbReference>
<keyword evidence="4" id="KW-0963">Cytoplasm</keyword>
<dbReference type="CDD" id="cd02440">
    <property type="entry name" value="AdoMet_MTases"/>
    <property type="match status" value="1"/>
</dbReference>
<keyword evidence="6 13" id="KW-0808">Transferase</keyword>
<feature type="region of interest" description="Disordered" evidence="14">
    <location>
        <begin position="524"/>
        <end position="543"/>
    </location>
</feature>
<dbReference type="EC" id="2.1.1.319" evidence="3"/>
<dbReference type="InterPro" id="IPR029063">
    <property type="entry name" value="SAM-dependent_MTases_sf"/>
</dbReference>
<dbReference type="AlphaFoldDB" id="A0AAV7K1X2"/>
<evidence type="ECO:0000313" key="16">
    <source>
        <dbReference type="EMBL" id="KAI6654699.1"/>
    </source>
</evidence>
<keyword evidence="7 13" id="KW-0949">S-adenosyl-L-methionine</keyword>
<sequence>MSSHDSTATFRNVNIKRVNEDSSVVEMGSGTFLVKRVIGCITCYLQNDQNEALLNFNLDDTIEFFRNDAHCYFIHIQEDATYLLKLSNLEDNNRFYQLISVAKSKESVFTQRTESASAKQYFQFYGYLSQQQNMMQDFIRTSTYQNAMLQNYPDFQDKIVLDVGAGSGILSFFAIQAGARRVYAVEASSMALHCDELVRKNNLSDKIIVMYGKIEEVDIPEEIDTIISEPMGYMLYNERMLESFVHSRKFLKQGGNMFPTQGDLYLAPFSDEALYMEQYSKSNFWYQQSFYGVDISHLREQAFEEYFKQPVVDTFDIRILTAKPLKHNANFLTVKESDFEEISIPFQFTILTTAMVHGLAFWFEVAFMGSLKTIWLSTSPTQQLTHWYQVRCLLKFPIFAKMGQVLEGRLVMKATMRQSYDMEIDIGLQGSGIRSYNSLDLKNPYFRYTGINPTPPPGSTYVSPTEAYINSIVTAQPMPVPVNNQSITDALNMQQYVPNQMPAVYQQDPNTGNIMVSNIPLGAGTGQPQTNPGLQPKAVYTPY</sequence>
<dbReference type="PROSITE" id="PS51678">
    <property type="entry name" value="SAM_MT_PRMT"/>
    <property type="match status" value="1"/>
</dbReference>
<comment type="catalytic activity">
    <reaction evidence="12">
        <text>L-arginyl-[protein] + 2 S-adenosyl-L-methionine = N(omega),N(omega)-dimethyl-L-arginyl-[protein] + 2 S-adenosyl-L-homocysteine + 2 H(+)</text>
        <dbReference type="Rhea" id="RHEA:48096"/>
        <dbReference type="Rhea" id="RHEA-COMP:10532"/>
        <dbReference type="Rhea" id="RHEA-COMP:11991"/>
        <dbReference type="ChEBI" id="CHEBI:15378"/>
        <dbReference type="ChEBI" id="CHEBI:29965"/>
        <dbReference type="ChEBI" id="CHEBI:57856"/>
        <dbReference type="ChEBI" id="CHEBI:59789"/>
        <dbReference type="ChEBI" id="CHEBI:61897"/>
        <dbReference type="EC" id="2.1.1.319"/>
    </reaction>
</comment>
<evidence type="ECO:0000256" key="3">
    <source>
        <dbReference type="ARBA" id="ARBA00011925"/>
    </source>
</evidence>
<evidence type="ECO:0000256" key="6">
    <source>
        <dbReference type="ARBA" id="ARBA00022679"/>
    </source>
</evidence>
<proteinExistence type="predicted"/>
<dbReference type="SUPFAM" id="SSF53335">
    <property type="entry name" value="S-adenosyl-L-methionine-dependent methyltransferases"/>
    <property type="match status" value="1"/>
</dbReference>
<dbReference type="InterPro" id="IPR055135">
    <property type="entry name" value="PRMT_dom"/>
</dbReference>
<evidence type="ECO:0000256" key="14">
    <source>
        <dbReference type="SAM" id="MobiDB-lite"/>
    </source>
</evidence>
<dbReference type="GO" id="GO:0032259">
    <property type="term" value="P:methylation"/>
    <property type="evidence" value="ECO:0007669"/>
    <property type="project" value="UniProtKB-KW"/>
</dbReference>
<dbReference type="PANTHER" id="PTHR11006:SF10">
    <property type="entry name" value="HISTONE-ARGININE METHYLTRANSFERASE CARMER-RELATED"/>
    <property type="match status" value="1"/>
</dbReference>
<dbReference type="Gene3D" id="3.40.50.150">
    <property type="entry name" value="Vaccinia Virus protein VP39"/>
    <property type="match status" value="1"/>
</dbReference>
<evidence type="ECO:0000256" key="7">
    <source>
        <dbReference type="ARBA" id="ARBA00022691"/>
    </source>
</evidence>